<dbReference type="OMA" id="IRQVMHS"/>
<keyword evidence="8 9" id="KW-0407">Ion channel</keyword>
<evidence type="ECO:0000256" key="6">
    <source>
        <dbReference type="ARBA" id="ARBA00023065"/>
    </source>
</evidence>
<dbReference type="GO" id="GO:0030322">
    <property type="term" value="P:stabilization of membrane potential"/>
    <property type="evidence" value="ECO:0007669"/>
    <property type="project" value="TreeGrafter"/>
</dbReference>
<keyword evidence="2 9" id="KW-0813">Transport</keyword>
<keyword evidence="5 10" id="KW-1133">Transmembrane helix</keyword>
<keyword evidence="7 10" id="KW-0472">Membrane</keyword>
<keyword evidence="6 9" id="KW-0406">Ion transport</keyword>
<feature type="transmembrane region" description="Helical" evidence="10">
    <location>
        <begin position="203"/>
        <end position="229"/>
    </location>
</feature>
<evidence type="ECO:0000256" key="7">
    <source>
        <dbReference type="ARBA" id="ARBA00023136"/>
    </source>
</evidence>
<comment type="subcellular location">
    <subcellularLocation>
        <location evidence="1">Membrane</location>
        <topology evidence="1">Multi-pass membrane protein</topology>
    </subcellularLocation>
</comment>
<feature type="domain" description="Potassium channel" evidence="11">
    <location>
        <begin position="364"/>
        <end position="436"/>
    </location>
</feature>
<dbReference type="GO" id="GO:0015271">
    <property type="term" value="F:outward rectifier potassium channel activity"/>
    <property type="evidence" value="ECO:0007669"/>
    <property type="project" value="TreeGrafter"/>
</dbReference>
<feature type="domain" description="Potassium channel" evidence="11">
    <location>
        <begin position="177"/>
        <end position="224"/>
    </location>
</feature>
<dbReference type="Gene3D" id="1.10.287.70">
    <property type="match status" value="1"/>
</dbReference>
<dbReference type="PANTHER" id="PTHR11003:SF346">
    <property type="entry name" value="POTASSIUM CHANNEL SUBFAMILY K MEMBER 18"/>
    <property type="match status" value="1"/>
</dbReference>
<evidence type="ECO:0000256" key="3">
    <source>
        <dbReference type="ARBA" id="ARBA00022692"/>
    </source>
</evidence>
<dbReference type="Pfam" id="PF07885">
    <property type="entry name" value="Ion_trans_2"/>
    <property type="match status" value="2"/>
</dbReference>
<accession>A0A9D2YGT1</accession>
<evidence type="ECO:0000313" key="12">
    <source>
        <dbReference type="EMBL" id="KAF7219752.1"/>
    </source>
</evidence>
<evidence type="ECO:0000256" key="5">
    <source>
        <dbReference type="ARBA" id="ARBA00022989"/>
    </source>
</evidence>
<evidence type="ECO:0000256" key="1">
    <source>
        <dbReference type="ARBA" id="ARBA00004141"/>
    </source>
</evidence>
<dbReference type="PRINTS" id="PR01333">
    <property type="entry name" value="2POREKCHANEL"/>
</dbReference>
<dbReference type="InterPro" id="IPR013099">
    <property type="entry name" value="K_chnl_dom"/>
</dbReference>
<feature type="transmembrane region" description="Helical" evidence="10">
    <location>
        <begin position="21"/>
        <end position="45"/>
    </location>
</feature>
<evidence type="ECO:0000256" key="8">
    <source>
        <dbReference type="ARBA" id="ARBA00023303"/>
    </source>
</evidence>
<feature type="transmembrane region" description="Helical" evidence="10">
    <location>
        <begin position="356"/>
        <end position="376"/>
    </location>
</feature>
<comment type="similarity">
    <text evidence="9">Belongs to the two pore domain potassium channel (TC 1.A.1.8) family.</text>
</comment>
<dbReference type="InterPro" id="IPR003280">
    <property type="entry name" value="2pore_dom_K_chnl"/>
</dbReference>
<comment type="caution">
    <text evidence="12">The sequence shown here is derived from an EMBL/GenBank/DDBJ whole genome shotgun (WGS) entry which is preliminary data.</text>
</comment>
<protein>
    <submittedName>
        <fullName evidence="12">Potassium two pore domain channel subfamily K member 18</fullName>
    </submittedName>
</protein>
<evidence type="ECO:0000256" key="2">
    <source>
        <dbReference type="ARBA" id="ARBA00022448"/>
    </source>
</evidence>
<evidence type="ECO:0000256" key="10">
    <source>
        <dbReference type="SAM" id="Phobius"/>
    </source>
</evidence>
<evidence type="ECO:0000259" key="11">
    <source>
        <dbReference type="Pfam" id="PF07885"/>
    </source>
</evidence>
<proteinExistence type="inferred from homology"/>
<dbReference type="GO" id="GO:0005886">
    <property type="term" value="C:plasma membrane"/>
    <property type="evidence" value="ECO:0007669"/>
    <property type="project" value="TreeGrafter"/>
</dbReference>
<dbReference type="PANTHER" id="PTHR11003">
    <property type="entry name" value="POTASSIUM CHANNEL, SUBFAMILY K"/>
    <property type="match status" value="1"/>
</dbReference>
<feature type="transmembrane region" description="Helical" evidence="10">
    <location>
        <begin position="388"/>
        <end position="405"/>
    </location>
</feature>
<dbReference type="Proteomes" id="UP000822369">
    <property type="component" value="Chromosome 6"/>
</dbReference>
<sequence length="462" mass="52453">MTKKEKKGGSADESSKCVARFWKVFPHLTLCGSLVLYATLGALVFQHIEGGSPSRTESDYQMFLGQLVHTVQNHSKNSSFTHEGIVEEVKNEMKNFKSVWFQGPHRWDFFGSMFFCCTVFTTVGKCVCVCVCVRARACVCVCVCVSFGKRVFKIIPDVFNDNTEVKFCVSQPHRASSCLWCPTVVAGYGEIYPVTLTGKVVCVIYAMVGIPLMLLVILDVGDFLAVVMFSSYSRIHKLYKALRSKTWSPWRAQQMDSHHRTLEDGTIVFSQDIVVHEPLDIRQVLQSQAAVRHKSISLQNNKEIFEKILAREKLLRKGPLLRCLSCPELDRLPSPPSGYTIWDFSGLGEEMEMLDVPLLLILFVVFAYICLGGWILPLWETEFKGFDSHYFCFITLTTIGFGDIIPQHPKFFMLTSLFIIVGMAIMSMAFKLSQTRIVSCYRKFIKFISRGNVETLENEEKD</sequence>
<feature type="transmembrane region" description="Helical" evidence="10">
    <location>
        <begin position="412"/>
        <end position="430"/>
    </location>
</feature>
<gene>
    <name evidence="12" type="primary">kcnk18</name>
    <name evidence="12" type="ORF">G4P62_002677</name>
</gene>
<dbReference type="GO" id="GO:0022841">
    <property type="term" value="F:potassium ion leak channel activity"/>
    <property type="evidence" value="ECO:0007669"/>
    <property type="project" value="TreeGrafter"/>
</dbReference>
<dbReference type="SUPFAM" id="SSF81324">
    <property type="entry name" value="Voltage-gated potassium channels"/>
    <property type="match status" value="2"/>
</dbReference>
<name>A0A9D2YGT1_NOTFU</name>
<keyword evidence="3 9" id="KW-0812">Transmembrane</keyword>
<keyword evidence="4" id="KW-0630">Potassium</keyword>
<dbReference type="AlphaFoldDB" id="A0A9D2YGT1"/>
<evidence type="ECO:0000256" key="4">
    <source>
        <dbReference type="ARBA" id="ARBA00022958"/>
    </source>
</evidence>
<organism evidence="12 13">
    <name type="scientific">Nothobranchius furzeri</name>
    <name type="common">Turquoise killifish</name>
    <dbReference type="NCBI Taxonomy" id="105023"/>
    <lineage>
        <taxon>Eukaryota</taxon>
        <taxon>Metazoa</taxon>
        <taxon>Chordata</taxon>
        <taxon>Craniata</taxon>
        <taxon>Vertebrata</taxon>
        <taxon>Euteleostomi</taxon>
        <taxon>Actinopterygii</taxon>
        <taxon>Neopterygii</taxon>
        <taxon>Teleostei</taxon>
        <taxon>Neoteleostei</taxon>
        <taxon>Acanthomorphata</taxon>
        <taxon>Ovalentaria</taxon>
        <taxon>Atherinomorphae</taxon>
        <taxon>Cyprinodontiformes</taxon>
        <taxon>Nothobranchiidae</taxon>
        <taxon>Nothobranchius</taxon>
    </lineage>
</organism>
<reference evidence="12" key="1">
    <citation type="submission" date="2020-03" db="EMBL/GenBank/DDBJ databases">
        <title>Intra-Species Differences in Population Size shape Life History and Genome Evolution.</title>
        <authorList>
            <person name="Willemsen D."/>
            <person name="Cui R."/>
            <person name="Valenzano D.R."/>
        </authorList>
    </citation>
    <scope>NUCLEOTIDE SEQUENCE</scope>
    <source>
        <strain evidence="12">GRZ</strain>
        <tissue evidence="12">Whole</tissue>
    </source>
</reference>
<evidence type="ECO:0000256" key="9">
    <source>
        <dbReference type="RuleBase" id="RU003857"/>
    </source>
</evidence>
<dbReference type="EMBL" id="JAAVVJ010000006">
    <property type="protein sequence ID" value="KAF7219752.1"/>
    <property type="molecule type" value="Genomic_DNA"/>
</dbReference>
<evidence type="ECO:0000313" key="13">
    <source>
        <dbReference type="Proteomes" id="UP000822369"/>
    </source>
</evidence>
<dbReference type="KEGG" id="nfu:107375469"/>